<gene>
    <name evidence="1" type="ORF">H0241_13245</name>
</gene>
<name>A0A838B3L0_9HYPH</name>
<dbReference type="Proteomes" id="UP000558284">
    <property type="component" value="Unassembled WGS sequence"/>
</dbReference>
<evidence type="ECO:0000313" key="1">
    <source>
        <dbReference type="EMBL" id="MBA1141216.1"/>
    </source>
</evidence>
<protein>
    <submittedName>
        <fullName evidence="1">Uncharacterized protein</fullName>
    </submittedName>
</protein>
<evidence type="ECO:0000313" key="2">
    <source>
        <dbReference type="Proteomes" id="UP000558284"/>
    </source>
</evidence>
<sequence>MSKRPPIGMNSTKLSPVAADLQARRAPRISGSVPPDYQGPIFYRTRVNHAEYAYKQLYAHLKFANRDLARRMAHAYPHEVALRVDPRLFGPDRELLPIFRQPVQASLSASAPKKSPEWSFGHNQLVNERVREAIETLQPSKHLFIPIDVSGPEGRDRRYVFFVQRDHTQTVLAMEANGIEYTTAESGSPLFPTPLWTLSMDHFGYLSAPLVEGVTVDFDGRIGTIISKALIDELGDVFPKGLYLIPMGIADEARTVKPWVPSAEVLARLSKSA</sequence>
<organism evidence="1 2">
    <name type="scientific">Mesorhizobium neociceri</name>
    <dbReference type="NCBI Taxonomy" id="1307853"/>
    <lineage>
        <taxon>Bacteria</taxon>
        <taxon>Pseudomonadati</taxon>
        <taxon>Pseudomonadota</taxon>
        <taxon>Alphaproteobacteria</taxon>
        <taxon>Hyphomicrobiales</taxon>
        <taxon>Phyllobacteriaceae</taxon>
        <taxon>Mesorhizobium</taxon>
    </lineage>
</organism>
<dbReference type="AlphaFoldDB" id="A0A838B3L0"/>
<accession>A0A838B3L0</accession>
<reference evidence="1 2" key="1">
    <citation type="submission" date="2020-07" db="EMBL/GenBank/DDBJ databases">
        <title>Definition of the novel symbiovar canariense within Mesorhizobium novociceri, a new species of genus Mesorhizobium nodulating Cicer canariense in the Caldera de Taburiente National Park (La Palma, Canary Islands).</title>
        <authorList>
            <person name="Leon-Barrios M."/>
            <person name="Perez-Yepez J."/>
            <person name="Flores-Felix J.D."/>
            <person name="Ramirez-Baena M.H."/>
            <person name="Pulido-Suarez L."/>
            <person name="Igual J.M."/>
            <person name="Velazquez E."/>
            <person name="Peix A."/>
        </authorList>
    </citation>
    <scope>NUCLEOTIDE SEQUENCE [LARGE SCALE GENOMIC DNA]</scope>
    <source>
        <strain evidence="1 2">CCANP35</strain>
    </source>
</reference>
<keyword evidence="2" id="KW-1185">Reference proteome</keyword>
<proteinExistence type="predicted"/>
<dbReference type="EMBL" id="JACDTY010000005">
    <property type="protein sequence ID" value="MBA1141216.1"/>
    <property type="molecule type" value="Genomic_DNA"/>
</dbReference>
<comment type="caution">
    <text evidence="1">The sequence shown here is derived from an EMBL/GenBank/DDBJ whole genome shotgun (WGS) entry which is preliminary data.</text>
</comment>
<dbReference type="RefSeq" id="WP_181058028.1">
    <property type="nucleotide sequence ID" value="NZ_JACDTY010000005.1"/>
</dbReference>